<evidence type="ECO:0000256" key="3">
    <source>
        <dbReference type="ARBA" id="ARBA00022679"/>
    </source>
</evidence>
<dbReference type="GO" id="GO:0008170">
    <property type="term" value="F:N-methyltransferase activity"/>
    <property type="evidence" value="ECO:0007669"/>
    <property type="project" value="InterPro"/>
</dbReference>
<keyword evidence="3" id="KW-0808">Transferase</keyword>
<dbReference type="SUPFAM" id="SSF53335">
    <property type="entry name" value="S-adenosyl-L-methionine-dependent methyltransferases"/>
    <property type="match status" value="1"/>
</dbReference>
<dbReference type="InterPro" id="IPR029063">
    <property type="entry name" value="SAM-dependent_MTases_sf"/>
</dbReference>
<keyword evidence="2" id="KW-0489">Methyltransferase</keyword>
<comment type="caution">
    <text evidence="5">The sequence shown here is derived from an EMBL/GenBank/DDBJ whole genome shotgun (WGS) entry which is preliminary data.</text>
</comment>
<dbReference type="AlphaFoldDB" id="X1PKR1"/>
<dbReference type="InterPro" id="IPR002052">
    <property type="entry name" value="DNA_methylase_N6_adenine_CS"/>
</dbReference>
<dbReference type="GO" id="GO:0003677">
    <property type="term" value="F:DNA binding"/>
    <property type="evidence" value="ECO:0007669"/>
    <property type="project" value="InterPro"/>
</dbReference>
<evidence type="ECO:0000259" key="4">
    <source>
        <dbReference type="Pfam" id="PF01555"/>
    </source>
</evidence>
<name>X1PKR1_9ZZZZ</name>
<evidence type="ECO:0000313" key="5">
    <source>
        <dbReference type="EMBL" id="GAI43101.1"/>
    </source>
</evidence>
<dbReference type="InterPro" id="IPR002941">
    <property type="entry name" value="DNA_methylase_N4/N6"/>
</dbReference>
<protein>
    <recommendedName>
        <fullName evidence="4">DNA methylase N-4/N-6 domain-containing protein</fullName>
    </recommendedName>
</protein>
<accession>X1PKR1</accession>
<evidence type="ECO:0000256" key="1">
    <source>
        <dbReference type="ARBA" id="ARBA00006594"/>
    </source>
</evidence>
<dbReference type="GO" id="GO:0032259">
    <property type="term" value="P:methylation"/>
    <property type="evidence" value="ECO:0007669"/>
    <property type="project" value="UniProtKB-KW"/>
</dbReference>
<sequence length="141" mass="15848">MGELPDDSIDQMVTDPPYAIGFMNKSWDKFQKKKSTASQVVSWMSPTMKKDTRGMMEFFTPIWREALRVLKPGAFAFVMCIPRQDCLARMIISLEDAGFNVGFSPILHAFASGFPKAQNIGKAVDKRLGAEREIIGQRIRG</sequence>
<evidence type="ECO:0000256" key="2">
    <source>
        <dbReference type="ARBA" id="ARBA00022603"/>
    </source>
</evidence>
<dbReference type="Pfam" id="PF01555">
    <property type="entry name" value="N6_N4_Mtase"/>
    <property type="match status" value="1"/>
</dbReference>
<proteinExistence type="inferred from homology"/>
<organism evidence="5">
    <name type="scientific">marine sediment metagenome</name>
    <dbReference type="NCBI Taxonomy" id="412755"/>
    <lineage>
        <taxon>unclassified sequences</taxon>
        <taxon>metagenomes</taxon>
        <taxon>ecological metagenomes</taxon>
    </lineage>
</organism>
<dbReference type="EMBL" id="BARV01023993">
    <property type="protein sequence ID" value="GAI43101.1"/>
    <property type="molecule type" value="Genomic_DNA"/>
</dbReference>
<gene>
    <name evidence="5" type="ORF">S06H3_39251</name>
</gene>
<feature type="non-terminal residue" evidence="5">
    <location>
        <position position="141"/>
    </location>
</feature>
<dbReference type="Gene3D" id="3.40.50.150">
    <property type="entry name" value="Vaccinia Virus protein VP39"/>
    <property type="match status" value="1"/>
</dbReference>
<dbReference type="PROSITE" id="PS00092">
    <property type="entry name" value="N6_MTASE"/>
    <property type="match status" value="1"/>
</dbReference>
<feature type="domain" description="DNA methylase N-4/N-6" evidence="4">
    <location>
        <begin position="9"/>
        <end position="101"/>
    </location>
</feature>
<reference evidence="5" key="1">
    <citation type="journal article" date="2014" name="Front. Microbiol.">
        <title>High frequency of phylogenetically diverse reductive dehalogenase-homologous genes in deep subseafloor sedimentary metagenomes.</title>
        <authorList>
            <person name="Kawai M."/>
            <person name="Futagami T."/>
            <person name="Toyoda A."/>
            <person name="Takaki Y."/>
            <person name="Nishi S."/>
            <person name="Hori S."/>
            <person name="Arai W."/>
            <person name="Tsubouchi T."/>
            <person name="Morono Y."/>
            <person name="Uchiyama I."/>
            <person name="Ito T."/>
            <person name="Fujiyama A."/>
            <person name="Inagaki F."/>
            <person name="Takami H."/>
        </authorList>
    </citation>
    <scope>NUCLEOTIDE SEQUENCE</scope>
    <source>
        <strain evidence="5">Expedition CK06-06</strain>
    </source>
</reference>
<comment type="similarity">
    <text evidence="1">Belongs to the N(4)/N(6)-methyltransferase family.</text>
</comment>